<protein>
    <submittedName>
        <fullName evidence="2">Uncharacterized protein</fullName>
    </submittedName>
</protein>
<reference evidence="2" key="1">
    <citation type="submission" date="2020-12" db="EMBL/GenBank/DDBJ databases">
        <authorList>
            <person name="Iha C."/>
        </authorList>
    </citation>
    <scope>NUCLEOTIDE SEQUENCE</scope>
</reference>
<dbReference type="AlphaFoldDB" id="A0A8S1IKZ3"/>
<name>A0A8S1IKZ3_9CHLO</name>
<feature type="chain" id="PRO_5035719868" evidence="1">
    <location>
        <begin position="21"/>
        <end position="456"/>
    </location>
</feature>
<evidence type="ECO:0000313" key="2">
    <source>
        <dbReference type="EMBL" id="CAD7695376.1"/>
    </source>
</evidence>
<keyword evidence="3" id="KW-1185">Reference proteome</keyword>
<dbReference type="OrthoDB" id="10529204at2759"/>
<proteinExistence type="predicted"/>
<evidence type="ECO:0000256" key="1">
    <source>
        <dbReference type="SAM" id="SignalP"/>
    </source>
</evidence>
<comment type="caution">
    <text evidence="2">The sequence shown here is derived from an EMBL/GenBank/DDBJ whole genome shotgun (WGS) entry which is preliminary data.</text>
</comment>
<sequence length="456" mass="48965">MARIAAALCLAACLLFSAQAAVVKYDAALASVLASMNVHAESLQGAAGGRALLQESGEGVDVQQCIWNEQDKQCGLSPIVAIDFVAQAPSSPIKNMLLSIVKCSLTIDEEKCKGNEQCAWDEGECAADVDVSNTESISDCVGKDVSAFLEAPEKFAECSQHKSAEVCNIQRDCGWAEAGDQKICAFDIWKSLTGVPSTFGEFPLPRGLKEIEESRAAVLEKAVDDANVNDTKAILDVEVPPFECPDGMDYVVCNIAEEADVLLLTQLYCQKRLASDGVCTEDKLCGDVVVLDGKEHCEPADAIFLAMRVAQREKYLEAISDPVAQAIMRNSLQCLETGTTEGNCKEGCLWNAQMGVCNLGPSILLKELSNQNVQRGGIECQVVQGIFGSGCLTLENQEACDAKAECGWDEADGFCTAGPLAYMDILFSHDKALQNEVAERGFECSQMKNSDECNSV</sequence>
<dbReference type="Proteomes" id="UP000708148">
    <property type="component" value="Unassembled WGS sequence"/>
</dbReference>
<dbReference type="EMBL" id="CAJHUC010000335">
    <property type="protein sequence ID" value="CAD7695376.1"/>
    <property type="molecule type" value="Genomic_DNA"/>
</dbReference>
<accession>A0A8S1IKZ3</accession>
<keyword evidence="1" id="KW-0732">Signal</keyword>
<feature type="signal peptide" evidence="1">
    <location>
        <begin position="1"/>
        <end position="20"/>
    </location>
</feature>
<organism evidence="2 3">
    <name type="scientific">Ostreobium quekettii</name>
    <dbReference type="NCBI Taxonomy" id="121088"/>
    <lineage>
        <taxon>Eukaryota</taxon>
        <taxon>Viridiplantae</taxon>
        <taxon>Chlorophyta</taxon>
        <taxon>core chlorophytes</taxon>
        <taxon>Ulvophyceae</taxon>
        <taxon>TCBD clade</taxon>
        <taxon>Bryopsidales</taxon>
        <taxon>Ostreobineae</taxon>
        <taxon>Ostreobiaceae</taxon>
        <taxon>Ostreobium</taxon>
    </lineage>
</organism>
<evidence type="ECO:0000313" key="3">
    <source>
        <dbReference type="Proteomes" id="UP000708148"/>
    </source>
</evidence>
<gene>
    <name evidence="2" type="ORF">OSTQU699_LOCUS737</name>
</gene>